<accession>A0A0A9FPY7</accession>
<reference evidence="1" key="1">
    <citation type="submission" date="2014-09" db="EMBL/GenBank/DDBJ databases">
        <authorList>
            <person name="Magalhaes I.L.F."/>
            <person name="Oliveira U."/>
            <person name="Santos F.R."/>
            <person name="Vidigal T.H.D.A."/>
            <person name="Brescovit A.D."/>
            <person name="Santos A.J."/>
        </authorList>
    </citation>
    <scope>NUCLEOTIDE SEQUENCE</scope>
    <source>
        <tissue evidence="1">Shoot tissue taken approximately 20 cm above the soil surface</tissue>
    </source>
</reference>
<organism evidence="1">
    <name type="scientific">Arundo donax</name>
    <name type="common">Giant reed</name>
    <name type="synonym">Donax arundinaceus</name>
    <dbReference type="NCBI Taxonomy" id="35708"/>
    <lineage>
        <taxon>Eukaryota</taxon>
        <taxon>Viridiplantae</taxon>
        <taxon>Streptophyta</taxon>
        <taxon>Embryophyta</taxon>
        <taxon>Tracheophyta</taxon>
        <taxon>Spermatophyta</taxon>
        <taxon>Magnoliopsida</taxon>
        <taxon>Liliopsida</taxon>
        <taxon>Poales</taxon>
        <taxon>Poaceae</taxon>
        <taxon>PACMAD clade</taxon>
        <taxon>Arundinoideae</taxon>
        <taxon>Arundineae</taxon>
        <taxon>Arundo</taxon>
    </lineage>
</organism>
<reference evidence="1" key="2">
    <citation type="journal article" date="2015" name="Data Brief">
        <title>Shoot transcriptome of the giant reed, Arundo donax.</title>
        <authorList>
            <person name="Barrero R.A."/>
            <person name="Guerrero F.D."/>
            <person name="Moolhuijzen P."/>
            <person name="Goolsby J.A."/>
            <person name="Tidwell J."/>
            <person name="Bellgard S.E."/>
            <person name="Bellgard M.I."/>
        </authorList>
    </citation>
    <scope>NUCLEOTIDE SEQUENCE</scope>
    <source>
        <tissue evidence="1">Shoot tissue taken approximately 20 cm above the soil surface</tissue>
    </source>
</reference>
<sequence length="23" mass="2284">MKFAAFASSAALLISSNVASSLP</sequence>
<dbReference type="AlphaFoldDB" id="A0A0A9FPY7"/>
<protein>
    <submittedName>
        <fullName evidence="1">Uncharacterized protein</fullName>
    </submittedName>
</protein>
<name>A0A0A9FPY7_ARUDO</name>
<dbReference type="EMBL" id="GBRH01183539">
    <property type="protein sequence ID" value="JAE14357.1"/>
    <property type="molecule type" value="Transcribed_RNA"/>
</dbReference>
<proteinExistence type="predicted"/>
<evidence type="ECO:0000313" key="1">
    <source>
        <dbReference type="EMBL" id="JAE14357.1"/>
    </source>
</evidence>